<dbReference type="SUPFAM" id="SSF48403">
    <property type="entry name" value="Ankyrin repeat"/>
    <property type="match status" value="2"/>
</dbReference>
<dbReference type="PROSITE" id="PS50088">
    <property type="entry name" value="ANK_REPEAT"/>
    <property type="match status" value="4"/>
</dbReference>
<evidence type="ECO:0000256" key="2">
    <source>
        <dbReference type="ARBA" id="ARBA00023043"/>
    </source>
</evidence>
<dbReference type="SMART" id="SM00248">
    <property type="entry name" value="ANK"/>
    <property type="match status" value="13"/>
</dbReference>
<feature type="region of interest" description="Disordered" evidence="4">
    <location>
        <begin position="1140"/>
        <end position="1197"/>
    </location>
</feature>
<dbReference type="Pfam" id="PF00023">
    <property type="entry name" value="Ank"/>
    <property type="match status" value="1"/>
</dbReference>
<accession>D2KNF0</accession>
<dbReference type="PANTHER" id="PTHR24198">
    <property type="entry name" value="ANKYRIN REPEAT AND PROTEIN KINASE DOMAIN-CONTAINING PROTEIN"/>
    <property type="match status" value="1"/>
</dbReference>
<dbReference type="EMBL" id="GU236746">
    <property type="protein sequence ID" value="ADA72184.1"/>
    <property type="molecule type" value="Genomic_DNA"/>
</dbReference>
<keyword evidence="2 3" id="KW-0040">ANK repeat</keyword>
<feature type="repeat" description="ANK" evidence="3">
    <location>
        <begin position="838"/>
        <end position="870"/>
    </location>
</feature>
<dbReference type="InterPro" id="IPR002110">
    <property type="entry name" value="Ankyrin_rpt"/>
</dbReference>
<evidence type="ECO:0000313" key="5">
    <source>
        <dbReference type="EMBL" id="ADA72184.1"/>
    </source>
</evidence>
<feature type="region of interest" description="Disordered" evidence="4">
    <location>
        <begin position="978"/>
        <end position="1121"/>
    </location>
</feature>
<feature type="compositionally biased region" description="Basic and acidic residues" evidence="4">
    <location>
        <begin position="1409"/>
        <end position="1422"/>
    </location>
</feature>
<feature type="compositionally biased region" description="Polar residues" evidence="4">
    <location>
        <begin position="997"/>
        <end position="1022"/>
    </location>
</feature>
<reference evidence="5" key="1">
    <citation type="journal article" date="2011" name="J. Clin. Microbiol.">
        <title>Distinct host species correlate with Anaplasma phagocytophilum ankA gene clusters.</title>
        <authorList>
            <person name="Scharf W."/>
            <person name="Schauer S."/>
            <person name="Freyburger F."/>
            <person name="Petrovec M."/>
            <person name="Schaarschmidt-Kiener D."/>
            <person name="Liebisch G."/>
            <person name="Runge M."/>
            <person name="Ganter M."/>
            <person name="Kehl A."/>
            <person name="Dumler J.S."/>
            <person name="Garcia-Perez A.L."/>
            <person name="Jensen J."/>
            <person name="Fingerle V."/>
            <person name="Meli M.L."/>
            <person name="Ensser A."/>
            <person name="Stuen S."/>
            <person name="von Loewenich F.D."/>
        </authorList>
    </citation>
    <scope>NUCLEOTIDE SEQUENCE</scope>
    <source>
        <strain evidence="5">Bison_22</strain>
    </source>
</reference>
<name>D2KNF0_ANAPH</name>
<dbReference type="Gene3D" id="1.25.40.20">
    <property type="entry name" value="Ankyrin repeat-containing domain"/>
    <property type="match status" value="4"/>
</dbReference>
<sequence length="1451" mass="153284">MLTEEEIKKSKNALQAIITGNYEGFEASIQGISAEGLNAPVDKNGRTLLHYAATSRNEGFYNILVERGSITNVKDSNKWTPEQAREAAVRARTQWYGADINDPEVSRKCLMQAVQQAVKGNVYGALGILDIVRNDDANIQVNERGHSVLHLACVEGSDPDFTSILMLKGCSLRSKDVDGNTPLHTAASTVNKNASKNLQVLCDQALVVDVNAKNNAGNTPLHVATGRMDHEKIDELLSRFSDISVANNEGKSVFHLVAEKWLRREISSYIEKVLKAVSTNIEGNRECAEALIFPDNEGISAVQHVIRRNVSDAVKVFETAIRVADKVYGSNSPEMKALFTCPRAQDAQTLMHIVCSYKGDGATELIPKVLNEAALRFGGDPFSVVDVKGRAPIHLAAESGKDEKIFGQVAKHTPGEIINAVASDGRALIHIIVEDQKDHKEASAKLQALLERTNSFPPISLPSINLPSPVSGRTPVVSAYEKGSFGDVEKMLRCNGIDVDSPSNDGLTILHHAARDGNLEIVSAALTARNLKYTSFGKFPVRDEIPTPGVYAVREAKDPKGLEKVLDALMDREPNPQHVAVEAIKRGSRELLDHLIAKKVVDVNERFVNSEGQETTLAREALGAGKYDIVKYLIENGAAVEGLANESALSTGILGGCFQGRRAVLHMGRVIKAGALVNAPMGTLSPLAAAVRAVHEGANPKDIKGIIDSLVQQGANIGSRDEQGNPALHLALVNANSRKIAKVLIKAGANTEQLDSHGRTPLHVAAAVGDAAQFKMIANASTEKCFSSHSYTGDTPLHEALASWKVTEKSFLKMLKEIKCQVSPECFLDVINARQLASGESLLHVAAARGYGKTCKILVNAGAEVSIVDIEGKTPADVAAPSLKARSWFFRKSVAKQLAERVQVPEGGFPPYVPEEHIPAGYRTPTWESISSLSSVSDLSSTEFIGELSSDSEVEGPEEPIYEDIKDVRGARDVESVYTTAGSEGPSAPSTPGVESIYTTAGSEGPSTPSTPGVESIYTTAGSEGPSAPSTPGVESIYTTAGSEGPSAPSTPGVESIYTTAGSEGPSTPSTPGVESIYTTAGSEGPSAPSTPGVESIYTTAGSEGPSTPSTPGAGAEAPEEPIYEDIKDVRGAGDVESVYTTAGSEGPSTPSTPGVESIYTTAGSEGPSTPSTPGVESIYTTAGSEGPSTPSTPGVESIYTTAGAAVTSETQEGVKGDSVRLRREKHESIYSEVKGSIARKRPESIYADPFDILKPRQERPESIYADPFAAERTSSSGLTTLGPKEEPIYATVKKGPKKSDTSQKEGTAPEKVSPTITVVKRKVKPQVPTRTSSLSPKGDLGSDKGQGPETSSSFAAELQAQRGKLRPVKGGAPDSTKDKTAASVFSSEEFKQELTKAAKGLQGAVEAQKGDEGAAKAKQDLGMESGAPGSQPEAPQSEGPKPVKGGGRGR</sequence>
<feature type="region of interest" description="Disordered" evidence="4">
    <location>
        <begin position="1250"/>
        <end position="1389"/>
    </location>
</feature>
<evidence type="ECO:0000256" key="4">
    <source>
        <dbReference type="SAM" id="MobiDB-lite"/>
    </source>
</evidence>
<dbReference type="InterPro" id="IPR036770">
    <property type="entry name" value="Ankyrin_rpt-contain_sf"/>
</dbReference>
<feature type="compositionally biased region" description="Polar residues" evidence="4">
    <location>
        <begin position="1057"/>
        <end position="1082"/>
    </location>
</feature>
<feature type="repeat" description="ANK" evidence="3">
    <location>
        <begin position="723"/>
        <end position="756"/>
    </location>
</feature>
<proteinExistence type="predicted"/>
<protein>
    <submittedName>
        <fullName evidence="5">AnkA</fullName>
    </submittedName>
</protein>
<gene>
    <name evidence="5" type="primary">ankA</name>
</gene>
<dbReference type="Pfam" id="PF12796">
    <property type="entry name" value="Ank_2"/>
    <property type="match status" value="2"/>
</dbReference>
<dbReference type="PROSITE" id="PS50297">
    <property type="entry name" value="ANK_REP_REGION"/>
    <property type="match status" value="4"/>
</dbReference>
<feature type="compositionally biased region" description="Polar residues" evidence="4">
    <location>
        <begin position="1097"/>
        <end position="1111"/>
    </location>
</feature>
<feature type="compositionally biased region" description="Basic and acidic residues" evidence="4">
    <location>
        <begin position="1252"/>
        <end position="1262"/>
    </location>
</feature>
<organism evidence="5">
    <name type="scientific">Anaplasma phagocytophilum</name>
    <name type="common">Ehrlichia phagocytophila</name>
    <dbReference type="NCBI Taxonomy" id="948"/>
    <lineage>
        <taxon>Bacteria</taxon>
        <taxon>Pseudomonadati</taxon>
        <taxon>Pseudomonadota</taxon>
        <taxon>Alphaproteobacteria</taxon>
        <taxon>Rickettsiales</taxon>
        <taxon>Anaplasmataceae</taxon>
        <taxon>Anaplasma</taxon>
        <taxon>phagocytophilum group</taxon>
    </lineage>
</organism>
<feature type="repeat" description="ANK" evidence="3">
    <location>
        <begin position="216"/>
        <end position="248"/>
    </location>
</feature>
<feature type="repeat" description="ANK" evidence="3">
    <location>
        <begin position="44"/>
        <end position="76"/>
    </location>
</feature>
<dbReference type="PANTHER" id="PTHR24198:SF165">
    <property type="entry name" value="ANKYRIN REPEAT-CONTAINING PROTEIN-RELATED"/>
    <property type="match status" value="1"/>
</dbReference>
<evidence type="ECO:0000256" key="1">
    <source>
        <dbReference type="ARBA" id="ARBA00022737"/>
    </source>
</evidence>
<keyword evidence="1" id="KW-0677">Repeat</keyword>
<feature type="region of interest" description="Disordered" evidence="4">
    <location>
        <begin position="1403"/>
        <end position="1451"/>
    </location>
</feature>
<evidence type="ECO:0000256" key="3">
    <source>
        <dbReference type="PROSITE-ProRule" id="PRU00023"/>
    </source>
</evidence>